<dbReference type="InterPro" id="IPR002937">
    <property type="entry name" value="Amino_oxidase"/>
</dbReference>
<feature type="domain" description="Amine oxidase" evidence="1">
    <location>
        <begin position="12"/>
        <end position="276"/>
    </location>
</feature>
<evidence type="ECO:0000313" key="3">
    <source>
        <dbReference type="Proteomes" id="UP000316921"/>
    </source>
</evidence>
<dbReference type="KEGG" id="pbap:Pla133_03850"/>
<dbReference type="InterPro" id="IPR050464">
    <property type="entry name" value="Zeta_carotene_desat/Oxidored"/>
</dbReference>
<protein>
    <recommendedName>
        <fullName evidence="1">Amine oxidase domain-containing protein</fullName>
    </recommendedName>
</protein>
<dbReference type="RefSeq" id="WP_145061813.1">
    <property type="nucleotide sequence ID" value="NZ_CP036287.1"/>
</dbReference>
<dbReference type="Pfam" id="PF01593">
    <property type="entry name" value="Amino_oxidase"/>
    <property type="match status" value="1"/>
</dbReference>
<dbReference type="Proteomes" id="UP000316921">
    <property type="component" value="Chromosome"/>
</dbReference>
<keyword evidence="3" id="KW-1185">Reference proteome</keyword>
<dbReference type="InterPro" id="IPR036188">
    <property type="entry name" value="FAD/NAD-bd_sf"/>
</dbReference>
<proteinExistence type="predicted"/>
<dbReference type="EMBL" id="CP036287">
    <property type="protein sequence ID" value="QDU65320.1"/>
    <property type="molecule type" value="Genomic_DNA"/>
</dbReference>
<dbReference type="PANTHER" id="PTHR42923">
    <property type="entry name" value="PROTOPORPHYRINOGEN OXIDASE"/>
    <property type="match status" value="1"/>
</dbReference>
<dbReference type="SUPFAM" id="SSF51905">
    <property type="entry name" value="FAD/NAD(P)-binding domain"/>
    <property type="match status" value="1"/>
</dbReference>
<name>A0A518BEB8_9BACT</name>
<reference evidence="2 3" key="1">
    <citation type="submission" date="2019-02" db="EMBL/GenBank/DDBJ databases">
        <title>Deep-cultivation of Planctomycetes and their phenomic and genomic characterization uncovers novel biology.</title>
        <authorList>
            <person name="Wiegand S."/>
            <person name="Jogler M."/>
            <person name="Boedeker C."/>
            <person name="Pinto D."/>
            <person name="Vollmers J."/>
            <person name="Rivas-Marin E."/>
            <person name="Kohn T."/>
            <person name="Peeters S.H."/>
            <person name="Heuer A."/>
            <person name="Rast P."/>
            <person name="Oberbeckmann S."/>
            <person name="Bunk B."/>
            <person name="Jeske O."/>
            <person name="Meyerdierks A."/>
            <person name="Storesund J.E."/>
            <person name="Kallscheuer N."/>
            <person name="Luecker S."/>
            <person name="Lage O.M."/>
            <person name="Pohl T."/>
            <person name="Merkel B.J."/>
            <person name="Hornburger P."/>
            <person name="Mueller R.-W."/>
            <person name="Bruemmer F."/>
            <person name="Labrenz M."/>
            <person name="Spormann A.M."/>
            <person name="Op den Camp H."/>
            <person name="Overmann J."/>
            <person name="Amann R."/>
            <person name="Jetten M.S.M."/>
            <person name="Mascher T."/>
            <person name="Medema M.H."/>
            <person name="Devos D.P."/>
            <person name="Kaster A.-K."/>
            <person name="Ovreas L."/>
            <person name="Rohde M."/>
            <person name="Galperin M.Y."/>
            <person name="Jogler C."/>
        </authorList>
    </citation>
    <scope>NUCLEOTIDE SEQUENCE [LARGE SCALE GENOMIC DNA]</scope>
    <source>
        <strain evidence="2 3">Pla133</strain>
    </source>
</reference>
<dbReference type="AlphaFoldDB" id="A0A518BEB8"/>
<sequence>MAAVAVIGGGAAGLGAARTLLRTGVEVVLVEAGRRLGGNCVGLEVPGADGAIHAVDVGVSDFNRVTFTEFARLIDELGLETRPICGDAHFAAPTGESLWACQDGRWTFREGAASRPGLLAEIDRFRTRALEVLHDERFARCTLGGYLDHIGASPEFRDTYLYPRAMGSFPMPNLAPANYHARSLVRFWNIHGIVSDRPGDRRCVVGGMHRYVEAYRRWFEGAGGELRLGTRVVSARRGARRVSLQLADDEGRCHGLRVDQVIFAGHPSQVLPLLEDASAAERSVLSAFIAQPARVVVHHDEQLVGDDPSLFGAYNYLVPRGGLPRVRPTISFFPNRLGGLADAVPDTFVTMNPHREPRPDRILAERHFLHPIGCLANDRAAARLEALQGGWRTWFAGAWARSPFVHESAYTSGIDAARGLLAGSGSSSAVTRGHAMAS</sequence>
<dbReference type="PANTHER" id="PTHR42923:SF17">
    <property type="entry name" value="AMINE OXIDASE DOMAIN-CONTAINING PROTEIN"/>
    <property type="match status" value="1"/>
</dbReference>
<dbReference type="Gene3D" id="3.50.50.60">
    <property type="entry name" value="FAD/NAD(P)-binding domain"/>
    <property type="match status" value="1"/>
</dbReference>
<evidence type="ECO:0000313" key="2">
    <source>
        <dbReference type="EMBL" id="QDU65320.1"/>
    </source>
</evidence>
<gene>
    <name evidence="2" type="ORF">Pla133_03850</name>
</gene>
<accession>A0A518BEB8</accession>
<evidence type="ECO:0000259" key="1">
    <source>
        <dbReference type="Pfam" id="PF01593"/>
    </source>
</evidence>
<organism evidence="2 3">
    <name type="scientific">Engelhardtia mirabilis</name>
    <dbReference type="NCBI Taxonomy" id="2528011"/>
    <lineage>
        <taxon>Bacteria</taxon>
        <taxon>Pseudomonadati</taxon>
        <taxon>Planctomycetota</taxon>
        <taxon>Planctomycetia</taxon>
        <taxon>Planctomycetia incertae sedis</taxon>
        <taxon>Engelhardtia</taxon>
    </lineage>
</organism>
<dbReference type="GO" id="GO:0016491">
    <property type="term" value="F:oxidoreductase activity"/>
    <property type="evidence" value="ECO:0007669"/>
    <property type="project" value="InterPro"/>
</dbReference>